<dbReference type="eggNOG" id="ENOG502S6B2">
    <property type="taxonomic scope" value="Eukaryota"/>
</dbReference>
<dbReference type="GeneID" id="8243508"/>
<keyword evidence="4" id="KW-1185">Reference proteome</keyword>
<proteinExistence type="inferred from homology"/>
<evidence type="ECO:0000256" key="2">
    <source>
        <dbReference type="ARBA" id="ARBA00023002"/>
    </source>
</evidence>
<accession>C1E6R2</accession>
<dbReference type="InterPro" id="IPR009249">
    <property type="entry name" value="Ferredoxin-dep_bilin_Rdtase"/>
</dbReference>
<keyword evidence="2 3" id="KW-0560">Oxidoreductase</keyword>
<dbReference type="InParanoid" id="C1E6R2"/>
<protein>
    <submittedName>
        <fullName evidence="3">Ferredoxin-dependent bilin reductase</fullName>
        <ecNumber evidence="3">1.3.7.3</ecNumber>
    </submittedName>
</protein>
<dbReference type="PANTHER" id="PTHR34557:SF1">
    <property type="entry name" value="PHYTOCHROMOBILIN:FERREDOXIN OXIDOREDUCTASE, CHLOROPLASTIC"/>
    <property type="match status" value="1"/>
</dbReference>
<dbReference type="AlphaFoldDB" id="C1E6R2"/>
<dbReference type="OrthoDB" id="496703at2759"/>
<dbReference type="OMA" id="CVGPPKE"/>
<dbReference type="GO" id="GO:0050618">
    <property type="term" value="F:phycoerythrobilin:ferredoxin oxidoreductase activity"/>
    <property type="evidence" value="ECO:0007669"/>
    <property type="project" value="UniProtKB-EC"/>
</dbReference>
<dbReference type="PANTHER" id="PTHR34557">
    <property type="entry name" value="PHYTOCHROMOBILIN:FERREDOXIN OXIDOREDUCTASE, CHLOROPLASTIC"/>
    <property type="match status" value="1"/>
</dbReference>
<dbReference type="STRING" id="296587.C1E6R2"/>
<organism evidence="3 4">
    <name type="scientific">Micromonas commoda (strain RCC299 / NOUM17 / CCMP2709)</name>
    <name type="common">Picoplanktonic green alga</name>
    <dbReference type="NCBI Taxonomy" id="296587"/>
    <lineage>
        <taxon>Eukaryota</taxon>
        <taxon>Viridiplantae</taxon>
        <taxon>Chlorophyta</taxon>
        <taxon>Mamiellophyceae</taxon>
        <taxon>Mamiellales</taxon>
        <taxon>Mamiellaceae</taxon>
        <taxon>Micromonas</taxon>
    </lineage>
</organism>
<name>C1E6R2_MICCC</name>
<sequence length="315" mass="34109">MATAAQHRVFAPRVSRASPARRRAHRVVAARAAAPAAPTGAWNLDGCPDGIILSLARRLEAEWTRLPNVRDAPCAPELKSVDATAPDGDPATRIRIENLCLQTDAFRKMHLEVAWGLGGLEVLHCVIYPWAEVAAPIFAADLVAFGGRVTLCIADASPCADDLSLPRQYVDAARALRRSMLTSCPAVEPRPLPDWGVAILSPEACVCVGPPKEDFPAQTQTRAFVKYLESLHGVHLLLATKIGGGYGGGTGARSRAQRRFCEKQLLNDKTKRVLERSMGAALTDRYMREVLFDVTANTPTGKDARSLGLPTKRFL</sequence>
<dbReference type="Proteomes" id="UP000002009">
    <property type="component" value="Chromosome 5"/>
</dbReference>
<dbReference type="Pfam" id="PF05996">
    <property type="entry name" value="Fe_bilin_red"/>
    <property type="match status" value="1"/>
</dbReference>
<dbReference type="GO" id="GO:0010024">
    <property type="term" value="P:phytochromobilin biosynthetic process"/>
    <property type="evidence" value="ECO:0007669"/>
    <property type="project" value="InterPro"/>
</dbReference>
<dbReference type="EC" id="1.3.7.3" evidence="3"/>
<dbReference type="EMBL" id="CP001326">
    <property type="protein sequence ID" value="ACO63848.1"/>
    <property type="molecule type" value="Genomic_DNA"/>
</dbReference>
<dbReference type="Gene3D" id="3.40.1500.20">
    <property type="match status" value="1"/>
</dbReference>
<dbReference type="KEGG" id="mis:MICPUN_113405"/>
<gene>
    <name evidence="3" type="ORF">MICPUN_113405</name>
</gene>
<comment type="similarity">
    <text evidence="1">Belongs to the HY2 family.</text>
</comment>
<dbReference type="GO" id="GO:0050897">
    <property type="term" value="F:cobalt ion binding"/>
    <property type="evidence" value="ECO:0007669"/>
    <property type="project" value="InterPro"/>
</dbReference>
<evidence type="ECO:0000313" key="3">
    <source>
        <dbReference type="EMBL" id="ACO63848.1"/>
    </source>
</evidence>
<evidence type="ECO:0000313" key="4">
    <source>
        <dbReference type="Proteomes" id="UP000002009"/>
    </source>
</evidence>
<dbReference type="RefSeq" id="XP_002502590.1">
    <property type="nucleotide sequence ID" value="XM_002502544.1"/>
</dbReference>
<reference evidence="3 4" key="1">
    <citation type="journal article" date="2009" name="Science">
        <title>Green evolution and dynamic adaptations revealed by genomes of the marine picoeukaryotes Micromonas.</title>
        <authorList>
            <person name="Worden A.Z."/>
            <person name="Lee J.H."/>
            <person name="Mock T."/>
            <person name="Rouze P."/>
            <person name="Simmons M.P."/>
            <person name="Aerts A.L."/>
            <person name="Allen A.E."/>
            <person name="Cuvelier M.L."/>
            <person name="Derelle E."/>
            <person name="Everett M.V."/>
            <person name="Foulon E."/>
            <person name="Grimwood J."/>
            <person name="Gundlach H."/>
            <person name="Henrissat B."/>
            <person name="Napoli C."/>
            <person name="McDonald S.M."/>
            <person name="Parker M.S."/>
            <person name="Rombauts S."/>
            <person name="Salamov A."/>
            <person name="Von Dassow P."/>
            <person name="Badger J.H."/>
            <person name="Coutinho P.M."/>
            <person name="Demir E."/>
            <person name="Dubchak I."/>
            <person name="Gentemann C."/>
            <person name="Eikrem W."/>
            <person name="Gready J.E."/>
            <person name="John U."/>
            <person name="Lanier W."/>
            <person name="Lindquist E.A."/>
            <person name="Lucas S."/>
            <person name="Mayer K.F."/>
            <person name="Moreau H."/>
            <person name="Not F."/>
            <person name="Otillar R."/>
            <person name="Panaud O."/>
            <person name="Pangilinan J."/>
            <person name="Paulsen I."/>
            <person name="Piegu B."/>
            <person name="Poliakov A."/>
            <person name="Robbens S."/>
            <person name="Schmutz J."/>
            <person name="Toulza E."/>
            <person name="Wyss T."/>
            <person name="Zelensky A."/>
            <person name="Zhou K."/>
            <person name="Armbrust E.V."/>
            <person name="Bhattacharya D."/>
            <person name="Goodenough U.W."/>
            <person name="Van de Peer Y."/>
            <person name="Grigoriev I.V."/>
        </authorList>
    </citation>
    <scope>NUCLEOTIDE SEQUENCE [LARGE SCALE GENOMIC DNA]</scope>
    <source>
        <strain evidence="4">RCC299 / NOUM17</strain>
    </source>
</reference>
<evidence type="ECO:0000256" key="1">
    <source>
        <dbReference type="ARBA" id="ARBA00006908"/>
    </source>
</evidence>